<dbReference type="GO" id="GO:0005381">
    <property type="term" value="F:iron ion transmembrane transporter activity"/>
    <property type="evidence" value="ECO:0007669"/>
    <property type="project" value="UniProtKB-UniRule"/>
</dbReference>
<evidence type="ECO:0000256" key="6">
    <source>
        <dbReference type="ARBA" id="ARBA00023136"/>
    </source>
</evidence>
<feature type="transmembrane region" description="Helical" evidence="7">
    <location>
        <begin position="303"/>
        <end position="327"/>
    </location>
</feature>
<dbReference type="AlphaFoldDB" id="A0AAW1Q370"/>
<reference evidence="8 9" key="1">
    <citation type="journal article" date="2024" name="Nat. Commun.">
        <title>Phylogenomics reveals the evolutionary origins of lichenization in chlorophyte algae.</title>
        <authorList>
            <person name="Puginier C."/>
            <person name="Libourel C."/>
            <person name="Otte J."/>
            <person name="Skaloud P."/>
            <person name="Haon M."/>
            <person name="Grisel S."/>
            <person name="Petersen M."/>
            <person name="Berrin J.G."/>
            <person name="Delaux P.M."/>
            <person name="Dal Grande F."/>
            <person name="Keller J."/>
        </authorList>
    </citation>
    <scope>NUCLEOTIDE SEQUENCE [LARGE SCALE GENOMIC DNA]</scope>
    <source>
        <strain evidence="8 9">SAG 2043</strain>
    </source>
</reference>
<dbReference type="Pfam" id="PF06963">
    <property type="entry name" value="FPN1"/>
    <property type="match status" value="2"/>
</dbReference>
<organism evidence="8 9">
    <name type="scientific">[Myrmecia] bisecta</name>
    <dbReference type="NCBI Taxonomy" id="41462"/>
    <lineage>
        <taxon>Eukaryota</taxon>
        <taxon>Viridiplantae</taxon>
        <taxon>Chlorophyta</taxon>
        <taxon>core chlorophytes</taxon>
        <taxon>Trebouxiophyceae</taxon>
        <taxon>Trebouxiales</taxon>
        <taxon>Trebouxiaceae</taxon>
        <taxon>Myrmecia</taxon>
    </lineage>
</organism>
<keyword evidence="7" id="KW-0406">Ion transport</keyword>
<dbReference type="InterPro" id="IPR009716">
    <property type="entry name" value="Ferroportin-1"/>
</dbReference>
<dbReference type="SUPFAM" id="SSF103473">
    <property type="entry name" value="MFS general substrate transporter"/>
    <property type="match status" value="1"/>
</dbReference>
<dbReference type="PANTHER" id="PTHR11660">
    <property type="entry name" value="SOLUTE CARRIER FAMILY 40 MEMBER"/>
    <property type="match status" value="1"/>
</dbReference>
<keyword evidence="5 7" id="KW-1133">Transmembrane helix</keyword>
<comment type="caution">
    <text evidence="8">The sequence shown here is derived from an EMBL/GenBank/DDBJ whole genome shotgun (WGS) entry which is preliminary data.</text>
</comment>
<comment type="similarity">
    <text evidence="2 7">Belongs to the ferroportin (FP) (TC 2.A.100) family. SLC40A subfamily.</text>
</comment>
<feature type="transmembrane region" description="Helical" evidence="7">
    <location>
        <begin position="278"/>
        <end position="297"/>
    </location>
</feature>
<evidence type="ECO:0000256" key="2">
    <source>
        <dbReference type="ARBA" id="ARBA00006279"/>
    </source>
</evidence>
<evidence type="ECO:0000256" key="7">
    <source>
        <dbReference type="RuleBase" id="RU365065"/>
    </source>
</evidence>
<dbReference type="InterPro" id="IPR036259">
    <property type="entry name" value="MFS_trans_sf"/>
</dbReference>
<evidence type="ECO:0000313" key="9">
    <source>
        <dbReference type="Proteomes" id="UP001489004"/>
    </source>
</evidence>
<sequence length="443" mass="47673">MSRSRAGAPFTVFASPQRLSFTSTTRQNTNDSRVAQSDSDTGLQAQGLCRSRLALCSSHALSTWGQRMWEFDVGLLMLELYPDSLLLVSAYGLVSSAVQVLLGAYVGSYVDRTPRLKAGRSILGALGSTLSVEKEWTRALCQGDSAALARLNSGMRRIDLTCLIAAPIAAGLVMTYFGTPWAILLITAWNLAAWFPECWLLTYAQRQAPGLRREKEPTPTKPAPFLSKLANGWSAYIRQPVLPAAVALALLYLTVLSLGLLMTAYLKWGSMTEAELSLWRGAGALSGIAATFTFPLLRSRAGLPSAGLAGIILQLLCLVTAVFPALLSRMGALVGKEGAIRILVAGVAASRFGLWTFDLALTQMLQEWVDQDQLGAVNGVQSSLQSVFTSLSYVAGLVLWRPEQFEWLMLGSCGIVLTATIMFSLFACAHRSQDDPLPVAGLG</sequence>
<proteinExistence type="inferred from homology"/>
<protein>
    <recommendedName>
        <fullName evidence="7">Solute carrier family 40 member</fullName>
    </recommendedName>
</protein>
<keyword evidence="9" id="KW-1185">Reference proteome</keyword>
<name>A0AAW1Q370_9CHLO</name>
<comment type="caution">
    <text evidence="7">Lacks conserved residue(s) required for the propagation of feature annotation.</text>
</comment>
<evidence type="ECO:0000256" key="1">
    <source>
        <dbReference type="ARBA" id="ARBA00004141"/>
    </source>
</evidence>
<dbReference type="Gene3D" id="1.20.1250.20">
    <property type="entry name" value="MFS general substrate transporter like domains"/>
    <property type="match status" value="1"/>
</dbReference>
<keyword evidence="4 7" id="KW-0812">Transmembrane</keyword>
<evidence type="ECO:0000313" key="8">
    <source>
        <dbReference type="EMBL" id="KAK9815567.1"/>
    </source>
</evidence>
<feature type="transmembrane region" description="Helical" evidence="7">
    <location>
        <begin position="85"/>
        <end position="110"/>
    </location>
</feature>
<feature type="transmembrane region" description="Helical" evidence="7">
    <location>
        <begin position="407"/>
        <end position="427"/>
    </location>
</feature>
<accession>A0AAW1Q370</accession>
<dbReference type="EMBL" id="JALJOR010000006">
    <property type="protein sequence ID" value="KAK9815567.1"/>
    <property type="molecule type" value="Genomic_DNA"/>
</dbReference>
<evidence type="ECO:0000256" key="5">
    <source>
        <dbReference type="ARBA" id="ARBA00022989"/>
    </source>
</evidence>
<comment type="function">
    <text evidence="7">May be involved in iron transport and iron homeostasis.</text>
</comment>
<feature type="transmembrane region" description="Helical" evidence="7">
    <location>
        <begin position="241"/>
        <end position="266"/>
    </location>
</feature>
<comment type="subcellular location">
    <subcellularLocation>
        <location evidence="1 7">Membrane</location>
        <topology evidence="1 7">Multi-pass membrane protein</topology>
    </subcellularLocation>
</comment>
<evidence type="ECO:0000256" key="4">
    <source>
        <dbReference type="ARBA" id="ARBA00022692"/>
    </source>
</evidence>
<gene>
    <name evidence="8" type="ORF">WJX72_006024</name>
</gene>
<dbReference type="PANTHER" id="PTHR11660:SF57">
    <property type="entry name" value="SOLUTE CARRIER FAMILY 40 MEMBER"/>
    <property type="match status" value="1"/>
</dbReference>
<evidence type="ECO:0000256" key="3">
    <source>
        <dbReference type="ARBA" id="ARBA00022448"/>
    </source>
</evidence>
<keyword evidence="6 7" id="KW-0472">Membrane</keyword>
<dbReference type="Proteomes" id="UP001489004">
    <property type="component" value="Unassembled WGS sequence"/>
</dbReference>
<dbReference type="GO" id="GO:0016020">
    <property type="term" value="C:membrane"/>
    <property type="evidence" value="ECO:0007669"/>
    <property type="project" value="UniProtKB-SubCell"/>
</dbReference>
<keyword evidence="3 7" id="KW-0813">Transport</keyword>
<feature type="transmembrane region" description="Helical" evidence="7">
    <location>
        <begin position="160"/>
        <end position="186"/>
    </location>
</feature>